<dbReference type="HAMAP" id="MF_01572">
    <property type="entry name" value="UPF0397"/>
    <property type="match status" value="1"/>
</dbReference>
<dbReference type="InterPro" id="IPR009825">
    <property type="entry name" value="ECF_substrate-spec-like"/>
</dbReference>
<evidence type="ECO:0000313" key="7">
    <source>
        <dbReference type="Proteomes" id="UP000595053"/>
    </source>
</evidence>
<name>A0A7M1QVB8_9ACTO</name>
<evidence type="ECO:0000256" key="1">
    <source>
        <dbReference type="ARBA" id="ARBA00022475"/>
    </source>
</evidence>
<proteinExistence type="inferred from homology"/>
<keyword evidence="4 5" id="KW-0472">Membrane</keyword>
<dbReference type="NCBIfam" id="NF010182">
    <property type="entry name" value="PRK13661.1"/>
    <property type="match status" value="1"/>
</dbReference>
<dbReference type="InterPro" id="IPR022914">
    <property type="entry name" value="UPF0397"/>
</dbReference>
<dbReference type="EMBL" id="CP063213">
    <property type="protein sequence ID" value="QOR45107.1"/>
    <property type="molecule type" value="Genomic_DNA"/>
</dbReference>
<dbReference type="Proteomes" id="UP000595053">
    <property type="component" value="Chromosome"/>
</dbReference>
<keyword evidence="2 5" id="KW-0812">Transmembrane</keyword>
<evidence type="ECO:0000256" key="4">
    <source>
        <dbReference type="ARBA" id="ARBA00023136"/>
    </source>
</evidence>
<evidence type="ECO:0000256" key="2">
    <source>
        <dbReference type="ARBA" id="ARBA00022692"/>
    </source>
</evidence>
<organism evidence="6 7">
    <name type="scientific">Trueperella pecoris</name>
    <dbReference type="NCBI Taxonomy" id="2733571"/>
    <lineage>
        <taxon>Bacteria</taxon>
        <taxon>Bacillati</taxon>
        <taxon>Actinomycetota</taxon>
        <taxon>Actinomycetes</taxon>
        <taxon>Actinomycetales</taxon>
        <taxon>Actinomycetaceae</taxon>
        <taxon>Trueperella</taxon>
    </lineage>
</organism>
<dbReference type="Pfam" id="PF07155">
    <property type="entry name" value="ECF-ribofla_trS"/>
    <property type="match status" value="1"/>
</dbReference>
<evidence type="ECO:0000313" key="6">
    <source>
        <dbReference type="EMBL" id="QOR45107.1"/>
    </source>
</evidence>
<dbReference type="AlphaFoldDB" id="A0A7M1QVB8"/>
<feature type="transmembrane region" description="Helical" evidence="5">
    <location>
        <begin position="12"/>
        <end position="31"/>
    </location>
</feature>
<reference evidence="6 7" key="1">
    <citation type="submission" date="2020-10" db="EMBL/GenBank/DDBJ databases">
        <title>Trueperella pecoris sp. nov. isolated from bovine and porcine specimens.</title>
        <authorList>
            <person name="Schoenecker L."/>
            <person name="Schnydrig P."/>
            <person name="Brodard I."/>
            <person name="Thomann A."/>
            <person name="Hemphill A."/>
            <person name="Rodriguez-Campos S."/>
            <person name="Perreten V."/>
            <person name="Jores J."/>
            <person name="Kittl S."/>
        </authorList>
    </citation>
    <scope>NUCLEOTIDE SEQUENCE [LARGE SCALE GENOMIC DNA]</scope>
    <source>
        <strain evidence="6 7">15A0121</strain>
    </source>
</reference>
<dbReference type="Gene3D" id="1.10.1760.20">
    <property type="match status" value="1"/>
</dbReference>
<feature type="transmembrane region" description="Helical" evidence="5">
    <location>
        <begin position="149"/>
        <end position="172"/>
    </location>
</feature>
<keyword evidence="1" id="KW-1003">Cell membrane</keyword>
<sequence>MPQLNKVSPVVQVVAIGIGAALFFVLGRFVAIPSPVPNTQISLQYAVLAVFAVLYGPVVGALSGFIGHLLIDATWGIWLSWELATLVFGLLLGLLLVGNRVREGDFGAKAMARFNIGVILAHAVAWLLIAPVGDLLIYSEPANKVFTQGAFAFGSNAITTCVVGTLILLVYARTRTGSGTLRQED</sequence>
<evidence type="ECO:0000256" key="5">
    <source>
        <dbReference type="SAM" id="Phobius"/>
    </source>
</evidence>
<protein>
    <submittedName>
        <fullName evidence="6">ECF-type riboflavin transporter substrate-binding protein</fullName>
    </submittedName>
</protein>
<accession>A0A7M1QVB8</accession>
<dbReference type="PANTHER" id="PTHR37815:SF3">
    <property type="entry name" value="UPF0397 PROTEIN SPR0429"/>
    <property type="match status" value="1"/>
</dbReference>
<dbReference type="GO" id="GO:0016020">
    <property type="term" value="C:membrane"/>
    <property type="evidence" value="ECO:0007669"/>
    <property type="project" value="InterPro"/>
</dbReference>
<feature type="transmembrane region" description="Helical" evidence="5">
    <location>
        <begin position="43"/>
        <end position="71"/>
    </location>
</feature>
<keyword evidence="3 5" id="KW-1133">Transmembrane helix</keyword>
<feature type="transmembrane region" description="Helical" evidence="5">
    <location>
        <begin position="110"/>
        <end position="129"/>
    </location>
</feature>
<gene>
    <name evidence="6" type="ORF">INS88_07405</name>
</gene>
<evidence type="ECO:0000256" key="3">
    <source>
        <dbReference type="ARBA" id="ARBA00022989"/>
    </source>
</evidence>
<keyword evidence="7" id="KW-1185">Reference proteome</keyword>
<feature type="transmembrane region" description="Helical" evidence="5">
    <location>
        <begin position="77"/>
        <end position="98"/>
    </location>
</feature>
<dbReference type="PANTHER" id="PTHR37815">
    <property type="entry name" value="UPF0397 PROTEIN BC_2624-RELATED"/>
    <property type="match status" value="1"/>
</dbReference>
<dbReference type="RefSeq" id="WP_193327136.1">
    <property type="nucleotide sequence ID" value="NZ_CP053291.1"/>
</dbReference>